<dbReference type="InParanoid" id="A0A177CL66"/>
<comment type="subcellular location">
    <subcellularLocation>
        <location evidence="4">Cytoplasm</location>
    </subcellularLocation>
    <subcellularLocation>
        <location evidence="4">Nucleus</location>
    </subcellularLocation>
</comment>
<evidence type="ECO:0000259" key="5">
    <source>
        <dbReference type="PROSITE" id="PS50177"/>
    </source>
</evidence>
<dbReference type="CDD" id="cd00780">
    <property type="entry name" value="NTF2"/>
    <property type="match status" value="1"/>
</dbReference>
<comment type="function">
    <text evidence="3">Facilitates protein transport into the nucleus. Could be part of a multicomponent system of cytosolic factors that assemble at the pore complex during nuclear import.</text>
</comment>
<dbReference type="GO" id="GO:0005737">
    <property type="term" value="C:cytoplasm"/>
    <property type="evidence" value="ECO:0007669"/>
    <property type="project" value="UniProtKB-SubCell"/>
</dbReference>
<keyword evidence="1 4" id="KW-0963">Cytoplasm</keyword>
<keyword evidence="4" id="KW-0813">Transport</keyword>
<dbReference type="PANTHER" id="PTHR12612">
    <property type="entry name" value="NUCLEAR TRANSPORT FACTOR 2"/>
    <property type="match status" value="1"/>
</dbReference>
<dbReference type="InterPro" id="IPR002075">
    <property type="entry name" value="NTF2_dom"/>
</dbReference>
<evidence type="ECO:0000313" key="7">
    <source>
        <dbReference type="Proteomes" id="UP000077069"/>
    </source>
</evidence>
<dbReference type="SUPFAM" id="SSF54427">
    <property type="entry name" value="NTF2-like"/>
    <property type="match status" value="1"/>
</dbReference>
<reference evidence="6 7" key="1">
    <citation type="submission" date="2016-05" db="EMBL/GenBank/DDBJ databases">
        <title>Comparative analysis of secretome profiles of manganese(II)-oxidizing ascomycete fungi.</title>
        <authorList>
            <consortium name="DOE Joint Genome Institute"/>
            <person name="Zeiner C.A."/>
            <person name="Purvine S.O."/>
            <person name="Zink E.M."/>
            <person name="Wu S."/>
            <person name="Pasa-Tolic L."/>
            <person name="Chaput D.L."/>
            <person name="Haridas S."/>
            <person name="Grigoriev I.V."/>
            <person name="Santelli C.M."/>
            <person name="Hansel C.M."/>
        </authorList>
    </citation>
    <scope>NUCLEOTIDE SEQUENCE [LARGE SCALE GENOMIC DNA]</scope>
    <source>
        <strain evidence="6 7">AP3s5-JAC2a</strain>
    </source>
</reference>
<dbReference type="GeneID" id="28766157"/>
<comment type="function">
    <text evidence="4">Has a role in nuclear-cytoplasmic transport of proteins and mRNAs.</text>
</comment>
<dbReference type="FunFam" id="3.10.450.50:FF:000005">
    <property type="entry name" value="Nuclear transport factor 2"/>
    <property type="match status" value="1"/>
</dbReference>
<dbReference type="STRING" id="1460663.A0A177CL66"/>
<dbReference type="EMBL" id="KV441550">
    <property type="protein sequence ID" value="OAG08275.1"/>
    <property type="molecule type" value="Genomic_DNA"/>
</dbReference>
<dbReference type="InterPro" id="IPR032710">
    <property type="entry name" value="NTF2-like_dom_sf"/>
</dbReference>
<keyword evidence="4" id="KW-0653">Protein transport</keyword>
<accession>A0A177CL66</accession>
<name>A0A177CL66_9PLEO</name>
<dbReference type="InterPro" id="IPR018222">
    <property type="entry name" value="Nuclear_transport_factor_2_euk"/>
</dbReference>
<dbReference type="PROSITE" id="PS50177">
    <property type="entry name" value="NTF2_DOMAIN"/>
    <property type="match status" value="1"/>
</dbReference>
<keyword evidence="7" id="KW-1185">Reference proteome</keyword>
<dbReference type="FunCoup" id="A0A177CL66">
    <property type="interactions" value="1175"/>
</dbReference>
<proteinExistence type="predicted"/>
<sequence>MAAEFQTIAEQFVDFYYDTFDKNRPALKALYRPQSMLTFEQQPVQGADGIVEKLTNLPFNQVIHKVATKDAQPSAEDGIIVLVTGALQVDGQEQPMSYTQVFQLKSEAGSWYVLNDIFRLVYPAA</sequence>
<evidence type="ECO:0000256" key="2">
    <source>
        <dbReference type="ARBA" id="ARBA00026247"/>
    </source>
</evidence>
<dbReference type="InterPro" id="IPR045875">
    <property type="entry name" value="NTF2"/>
</dbReference>
<organism evidence="6 7">
    <name type="scientific">Paraphaeosphaeria sporulosa</name>
    <dbReference type="NCBI Taxonomy" id="1460663"/>
    <lineage>
        <taxon>Eukaryota</taxon>
        <taxon>Fungi</taxon>
        <taxon>Dikarya</taxon>
        <taxon>Ascomycota</taxon>
        <taxon>Pezizomycotina</taxon>
        <taxon>Dothideomycetes</taxon>
        <taxon>Pleosporomycetidae</taxon>
        <taxon>Pleosporales</taxon>
        <taxon>Massarineae</taxon>
        <taxon>Didymosphaeriaceae</taxon>
        <taxon>Paraphaeosphaeria</taxon>
    </lineage>
</organism>
<dbReference type="Gene3D" id="3.10.450.50">
    <property type="match status" value="1"/>
</dbReference>
<protein>
    <recommendedName>
        <fullName evidence="2 4">Nuclear transport factor 2</fullName>
        <shortName evidence="4">NTF-2</shortName>
    </recommendedName>
</protein>
<dbReference type="RefSeq" id="XP_018038640.1">
    <property type="nucleotide sequence ID" value="XM_018182671.1"/>
</dbReference>
<feature type="domain" description="NTF2" evidence="5">
    <location>
        <begin position="8"/>
        <end position="120"/>
    </location>
</feature>
<dbReference type="GO" id="GO:0005635">
    <property type="term" value="C:nuclear envelope"/>
    <property type="evidence" value="ECO:0007669"/>
    <property type="project" value="UniProtKB-ARBA"/>
</dbReference>
<dbReference type="Proteomes" id="UP000077069">
    <property type="component" value="Unassembled WGS sequence"/>
</dbReference>
<dbReference type="OrthoDB" id="6507044at2759"/>
<keyword evidence="4" id="KW-0539">Nucleus</keyword>
<dbReference type="GO" id="GO:0051028">
    <property type="term" value="P:mRNA transport"/>
    <property type="evidence" value="ECO:0007669"/>
    <property type="project" value="UniProtKB-UniRule"/>
</dbReference>
<evidence type="ECO:0000313" key="6">
    <source>
        <dbReference type="EMBL" id="OAG08275.1"/>
    </source>
</evidence>
<dbReference type="Pfam" id="PF02136">
    <property type="entry name" value="NTF2"/>
    <property type="match status" value="1"/>
</dbReference>
<evidence type="ECO:0000256" key="1">
    <source>
        <dbReference type="ARBA" id="ARBA00022490"/>
    </source>
</evidence>
<gene>
    <name evidence="6" type="ORF">CC84DRAFT_1214794</name>
</gene>
<evidence type="ECO:0000256" key="4">
    <source>
        <dbReference type="RuleBase" id="RU369002"/>
    </source>
</evidence>
<evidence type="ECO:0000256" key="3">
    <source>
        <dbReference type="ARBA" id="ARBA00053082"/>
    </source>
</evidence>
<dbReference type="GO" id="GO:0006606">
    <property type="term" value="P:protein import into nucleus"/>
    <property type="evidence" value="ECO:0007669"/>
    <property type="project" value="UniProtKB-ARBA"/>
</dbReference>
<dbReference type="AlphaFoldDB" id="A0A177CL66"/>